<dbReference type="SUPFAM" id="SSF101447">
    <property type="entry name" value="Formin homology 2 domain (FH2 domain)"/>
    <property type="match status" value="1"/>
</dbReference>
<dbReference type="GO" id="GO:0005856">
    <property type="term" value="C:cytoskeleton"/>
    <property type="evidence" value="ECO:0007669"/>
    <property type="project" value="TreeGrafter"/>
</dbReference>
<dbReference type="Proteomes" id="UP001497482">
    <property type="component" value="Chromosome 19"/>
</dbReference>
<dbReference type="GO" id="GO:0030866">
    <property type="term" value="P:cortical actin cytoskeleton organization"/>
    <property type="evidence" value="ECO:0007669"/>
    <property type="project" value="TreeGrafter"/>
</dbReference>
<protein>
    <submittedName>
        <fullName evidence="2">Uncharacterized protein</fullName>
    </submittedName>
</protein>
<proteinExistence type="predicted"/>
<feature type="compositionally biased region" description="Pro residues" evidence="1">
    <location>
        <begin position="58"/>
        <end position="76"/>
    </location>
</feature>
<dbReference type="PANTHER" id="PTHR45920">
    <property type="entry name" value="FORMIN HOMOLOGY 2 DOMAIN CONTAINING, ISOFORM I"/>
    <property type="match status" value="1"/>
</dbReference>
<evidence type="ECO:0000313" key="3">
    <source>
        <dbReference type="Proteomes" id="UP001497482"/>
    </source>
</evidence>
<dbReference type="EMBL" id="OZ035841">
    <property type="protein sequence ID" value="CAL1591131.1"/>
    <property type="molecule type" value="Genomic_DNA"/>
</dbReference>
<feature type="region of interest" description="Disordered" evidence="1">
    <location>
        <begin position="36"/>
        <end position="81"/>
    </location>
</feature>
<evidence type="ECO:0000256" key="1">
    <source>
        <dbReference type="SAM" id="MobiDB-lite"/>
    </source>
</evidence>
<gene>
    <name evidence="2" type="ORF">KC01_LOCUS20541</name>
</gene>
<sequence length="172" mass="19015">MKDWEQARDLVLNWDVLKPSSRLCLNSLDFSDLWEEEDQDAEEDHRRGCDSFSNIPGLPAPPPPPPLPPLPPPPSAPSARSSLKSHTLRLHWRELLSLPALPRATRFGTRSIWAELEPVQVDPDRLQQLFERGGVGMVLYGGCVGGWGGGLVFFWGNGLGGIEDRWWGGGGV</sequence>
<dbReference type="AlphaFoldDB" id="A0AAV2KSH6"/>
<dbReference type="GO" id="GO:0005737">
    <property type="term" value="C:cytoplasm"/>
    <property type="evidence" value="ECO:0007669"/>
    <property type="project" value="TreeGrafter"/>
</dbReference>
<accession>A0AAV2KSH6</accession>
<reference evidence="2 3" key="1">
    <citation type="submission" date="2024-04" db="EMBL/GenBank/DDBJ databases">
        <authorList>
            <person name="Waldvogel A.-M."/>
            <person name="Schoenle A."/>
        </authorList>
    </citation>
    <scope>NUCLEOTIDE SEQUENCE [LARGE SCALE GENOMIC DNA]</scope>
</reference>
<dbReference type="GO" id="GO:0051015">
    <property type="term" value="F:actin filament binding"/>
    <property type="evidence" value="ECO:0007669"/>
    <property type="project" value="TreeGrafter"/>
</dbReference>
<organism evidence="2 3">
    <name type="scientific">Knipowitschia caucasica</name>
    <name type="common">Caucasian dwarf goby</name>
    <name type="synonym">Pomatoschistus caucasicus</name>
    <dbReference type="NCBI Taxonomy" id="637954"/>
    <lineage>
        <taxon>Eukaryota</taxon>
        <taxon>Metazoa</taxon>
        <taxon>Chordata</taxon>
        <taxon>Craniata</taxon>
        <taxon>Vertebrata</taxon>
        <taxon>Euteleostomi</taxon>
        <taxon>Actinopterygii</taxon>
        <taxon>Neopterygii</taxon>
        <taxon>Teleostei</taxon>
        <taxon>Neoteleostei</taxon>
        <taxon>Acanthomorphata</taxon>
        <taxon>Gobiaria</taxon>
        <taxon>Gobiiformes</taxon>
        <taxon>Gobioidei</taxon>
        <taxon>Gobiidae</taxon>
        <taxon>Gobiinae</taxon>
        <taxon>Knipowitschia</taxon>
    </lineage>
</organism>
<name>A0AAV2KSH6_KNICA</name>
<keyword evidence="3" id="KW-1185">Reference proteome</keyword>
<evidence type="ECO:0000313" key="2">
    <source>
        <dbReference type="EMBL" id="CAL1591131.1"/>
    </source>
</evidence>
<dbReference type="PANTHER" id="PTHR45920:SF4">
    <property type="entry name" value="FORMIN HOMOLOGY 2 DOMAIN CONTAINING, ISOFORM I"/>
    <property type="match status" value="1"/>
</dbReference>